<comment type="caution">
    <text evidence="1">The sequence shown here is derived from an EMBL/GenBank/DDBJ whole genome shotgun (WGS) entry which is preliminary data.</text>
</comment>
<sequence>MCTYAEHVYKLHYVCVDCRWSCKRSWSAEGELCTRCRRPMACAGHDFAAPRKGDDRRWSAVAAVLAAGLRYEGFEPCGCGREPKYRPRTGADVRARRRIMARTALPEHAALALRDPSDALPAPPDA</sequence>
<accession>A0A3N1CWR0</accession>
<keyword evidence="2" id="KW-1185">Reference proteome</keyword>
<dbReference type="AlphaFoldDB" id="A0A3N1CWR0"/>
<name>A0A3N1CWR0_9ACTN</name>
<protein>
    <submittedName>
        <fullName evidence="1">Uncharacterized protein</fullName>
    </submittedName>
</protein>
<organism evidence="1 2">
    <name type="scientific">Actinocorallia herbida</name>
    <dbReference type="NCBI Taxonomy" id="58109"/>
    <lineage>
        <taxon>Bacteria</taxon>
        <taxon>Bacillati</taxon>
        <taxon>Actinomycetota</taxon>
        <taxon>Actinomycetes</taxon>
        <taxon>Streptosporangiales</taxon>
        <taxon>Thermomonosporaceae</taxon>
        <taxon>Actinocorallia</taxon>
    </lineage>
</organism>
<dbReference type="Proteomes" id="UP000272400">
    <property type="component" value="Unassembled WGS sequence"/>
</dbReference>
<proteinExistence type="predicted"/>
<evidence type="ECO:0000313" key="1">
    <source>
        <dbReference type="EMBL" id="ROO85704.1"/>
    </source>
</evidence>
<dbReference type="RefSeq" id="WP_211359741.1">
    <property type="nucleotide sequence ID" value="NZ_RJKE01000001.1"/>
</dbReference>
<gene>
    <name evidence="1" type="ORF">EDD29_3252</name>
</gene>
<evidence type="ECO:0000313" key="2">
    <source>
        <dbReference type="Proteomes" id="UP000272400"/>
    </source>
</evidence>
<reference evidence="1 2" key="1">
    <citation type="submission" date="2018-11" db="EMBL/GenBank/DDBJ databases">
        <title>Sequencing the genomes of 1000 actinobacteria strains.</title>
        <authorList>
            <person name="Klenk H.-P."/>
        </authorList>
    </citation>
    <scope>NUCLEOTIDE SEQUENCE [LARGE SCALE GENOMIC DNA]</scope>
    <source>
        <strain evidence="1 2">DSM 44254</strain>
    </source>
</reference>
<dbReference type="EMBL" id="RJKE01000001">
    <property type="protein sequence ID" value="ROO85704.1"/>
    <property type="molecule type" value="Genomic_DNA"/>
</dbReference>